<name>A0A1G7R0Q4_9ACTN</name>
<sequence>MSVQMGERGSVSVELALLAPALLLLLSFAVVAGRTQVAEGAVEEAARAAAREASLARDAATATASAVALAQETLAAQNLRCQSITVDVDTVGFQAAPGQPGDVTVTITCVVGMADVLAPGLPGTVTVQGEFTSPVDAYRER</sequence>
<dbReference type="RefSeq" id="WP_091771035.1">
    <property type="nucleotide sequence ID" value="NZ_FNBT01000010.1"/>
</dbReference>
<gene>
    <name evidence="2" type="ORF">SAMN05660662_0116</name>
</gene>
<proteinExistence type="predicted"/>
<organism evidence="2 3">
    <name type="scientific">Blastococcus aurantiacus</name>
    <dbReference type="NCBI Taxonomy" id="1550231"/>
    <lineage>
        <taxon>Bacteria</taxon>
        <taxon>Bacillati</taxon>
        <taxon>Actinomycetota</taxon>
        <taxon>Actinomycetes</taxon>
        <taxon>Geodermatophilales</taxon>
        <taxon>Geodermatophilaceae</taxon>
        <taxon>Blastococcus</taxon>
    </lineage>
</organism>
<keyword evidence="3" id="KW-1185">Reference proteome</keyword>
<feature type="domain" description="TadE-like" evidence="1">
    <location>
        <begin position="9"/>
        <end position="51"/>
    </location>
</feature>
<evidence type="ECO:0000259" key="1">
    <source>
        <dbReference type="Pfam" id="PF07811"/>
    </source>
</evidence>
<evidence type="ECO:0000313" key="3">
    <source>
        <dbReference type="Proteomes" id="UP000199406"/>
    </source>
</evidence>
<dbReference type="AlphaFoldDB" id="A0A1G7R0Q4"/>
<dbReference type="Proteomes" id="UP000199406">
    <property type="component" value="Unassembled WGS sequence"/>
</dbReference>
<reference evidence="3" key="1">
    <citation type="submission" date="2016-10" db="EMBL/GenBank/DDBJ databases">
        <authorList>
            <person name="Varghese N."/>
            <person name="Submissions S."/>
        </authorList>
    </citation>
    <scope>NUCLEOTIDE SEQUENCE [LARGE SCALE GENOMIC DNA]</scope>
    <source>
        <strain evidence="3">DSM 44268</strain>
    </source>
</reference>
<dbReference type="EMBL" id="FNBT01000010">
    <property type="protein sequence ID" value="SDG04343.1"/>
    <property type="molecule type" value="Genomic_DNA"/>
</dbReference>
<dbReference type="Pfam" id="PF07811">
    <property type="entry name" value="TadE"/>
    <property type="match status" value="1"/>
</dbReference>
<protein>
    <submittedName>
        <fullName evidence="2">TadE-like protein</fullName>
    </submittedName>
</protein>
<accession>A0A1G7R0Q4</accession>
<dbReference type="STRING" id="1550231.SAMN05660662_0116"/>
<evidence type="ECO:0000313" key="2">
    <source>
        <dbReference type="EMBL" id="SDG04343.1"/>
    </source>
</evidence>
<dbReference type="OrthoDB" id="4869119at2"/>
<dbReference type="InterPro" id="IPR012495">
    <property type="entry name" value="TadE-like_dom"/>
</dbReference>